<protein>
    <submittedName>
        <fullName evidence="2">Uncharacterized protein</fullName>
    </submittedName>
</protein>
<reference evidence="2 3" key="1">
    <citation type="journal article" date="2019" name="Commun. Biol.">
        <title>The bagworm genome reveals a unique fibroin gene that provides high tensile strength.</title>
        <authorList>
            <person name="Kono N."/>
            <person name="Nakamura H."/>
            <person name="Ohtoshi R."/>
            <person name="Tomita M."/>
            <person name="Numata K."/>
            <person name="Arakawa K."/>
        </authorList>
    </citation>
    <scope>NUCLEOTIDE SEQUENCE [LARGE SCALE GENOMIC DNA]</scope>
</reference>
<keyword evidence="3" id="KW-1185">Reference proteome</keyword>
<gene>
    <name evidence="2" type="ORF">EVAR_66226_1</name>
</gene>
<accession>A0A4C2A2X0</accession>
<evidence type="ECO:0000313" key="3">
    <source>
        <dbReference type="Proteomes" id="UP000299102"/>
    </source>
</evidence>
<proteinExistence type="predicted"/>
<name>A0A4C2A2X0_EUMVA</name>
<dbReference type="AlphaFoldDB" id="A0A4C2A2X0"/>
<feature type="region of interest" description="Disordered" evidence="1">
    <location>
        <begin position="51"/>
        <end position="75"/>
    </location>
</feature>
<dbReference type="EMBL" id="BGZK01002388">
    <property type="protein sequence ID" value="GBP93529.1"/>
    <property type="molecule type" value="Genomic_DNA"/>
</dbReference>
<comment type="caution">
    <text evidence="2">The sequence shown here is derived from an EMBL/GenBank/DDBJ whole genome shotgun (WGS) entry which is preliminary data.</text>
</comment>
<evidence type="ECO:0000256" key="1">
    <source>
        <dbReference type="SAM" id="MobiDB-lite"/>
    </source>
</evidence>
<evidence type="ECO:0000313" key="2">
    <source>
        <dbReference type="EMBL" id="GBP93529.1"/>
    </source>
</evidence>
<sequence length="240" mass="25992">MIREFNSSEKSNIARSLYVVPFTGPPVEVGVTMYVLSISSLSEVKMPTAAGGEWRAAGPRPSPPAPHRTHRAPDTSAAPAHYPLIWFHVAAGWTRPGALGRVPGCATRAPLTIGLDCRSAGGGGRHHVCALYQLRLRSAHGTRPCHFTLVSGRLAGSFFRLDPLPSVSRSLPPPAHRHSDRAAPDTRLRACTRFDGADRRLSAACFLIVFLLFSTLNNINKNDSLSGCLIIRNARDENLN</sequence>
<dbReference type="OrthoDB" id="8890589at2759"/>
<organism evidence="2 3">
    <name type="scientific">Eumeta variegata</name>
    <name type="common">Bagworm moth</name>
    <name type="synonym">Eumeta japonica</name>
    <dbReference type="NCBI Taxonomy" id="151549"/>
    <lineage>
        <taxon>Eukaryota</taxon>
        <taxon>Metazoa</taxon>
        <taxon>Ecdysozoa</taxon>
        <taxon>Arthropoda</taxon>
        <taxon>Hexapoda</taxon>
        <taxon>Insecta</taxon>
        <taxon>Pterygota</taxon>
        <taxon>Neoptera</taxon>
        <taxon>Endopterygota</taxon>
        <taxon>Lepidoptera</taxon>
        <taxon>Glossata</taxon>
        <taxon>Ditrysia</taxon>
        <taxon>Tineoidea</taxon>
        <taxon>Psychidae</taxon>
        <taxon>Oiketicinae</taxon>
        <taxon>Eumeta</taxon>
    </lineage>
</organism>
<dbReference type="Proteomes" id="UP000299102">
    <property type="component" value="Unassembled WGS sequence"/>
</dbReference>